<keyword evidence="3 4" id="KW-0472">Membrane</keyword>
<dbReference type="STRING" id="445709.ABW99_01425"/>
<dbReference type="Pfam" id="PF07690">
    <property type="entry name" value="MFS_1"/>
    <property type="match status" value="1"/>
</dbReference>
<dbReference type="Proteomes" id="UP000036700">
    <property type="component" value="Chromosome"/>
</dbReference>
<dbReference type="GO" id="GO:0022857">
    <property type="term" value="F:transmembrane transporter activity"/>
    <property type="evidence" value="ECO:0007669"/>
    <property type="project" value="InterPro"/>
</dbReference>
<feature type="transmembrane region" description="Helical" evidence="4">
    <location>
        <begin position="42"/>
        <end position="61"/>
    </location>
</feature>
<dbReference type="RefSeq" id="WP_047212621.1">
    <property type="nucleotide sequence ID" value="NZ_CP011568.3"/>
</dbReference>
<dbReference type="EMBL" id="CP011568">
    <property type="protein sequence ID" value="AKJ67084.1"/>
    <property type="molecule type" value="Genomic_DNA"/>
</dbReference>
<feature type="transmembrane region" description="Helical" evidence="4">
    <location>
        <begin position="96"/>
        <end position="120"/>
    </location>
</feature>
<dbReference type="InterPro" id="IPR050327">
    <property type="entry name" value="Proton-linked_MCT"/>
</dbReference>
<reference evidence="6" key="1">
    <citation type="submission" date="2015-06" db="EMBL/GenBank/DDBJ databases">
        <authorList>
            <person name="Lim Y.L."/>
            <person name="Ee R."/>
            <person name="Yong D."/>
            <person name="How K.Y."/>
            <person name="Yin W.F."/>
            <person name="Chan K.G."/>
        </authorList>
    </citation>
    <scope>NUCLEOTIDE SEQUENCE [LARGE SCALE GENOMIC DNA]</scope>
    <source>
        <strain evidence="6">DSM 25325</strain>
    </source>
</reference>
<evidence type="ECO:0000256" key="4">
    <source>
        <dbReference type="SAM" id="Phobius"/>
    </source>
</evidence>
<feature type="transmembrane region" description="Helical" evidence="4">
    <location>
        <begin position="304"/>
        <end position="326"/>
    </location>
</feature>
<evidence type="ECO:0000313" key="5">
    <source>
        <dbReference type="EMBL" id="AKJ67084.1"/>
    </source>
</evidence>
<feature type="transmembrane region" description="Helical" evidence="4">
    <location>
        <begin position="234"/>
        <end position="254"/>
    </location>
</feature>
<evidence type="ECO:0000256" key="1">
    <source>
        <dbReference type="ARBA" id="ARBA00022692"/>
    </source>
</evidence>
<dbReference type="KEGG" id="ptx:ABW99_01425"/>
<dbReference type="PANTHER" id="PTHR11360:SF308">
    <property type="entry name" value="BLL3089 PROTEIN"/>
    <property type="match status" value="1"/>
</dbReference>
<evidence type="ECO:0000256" key="3">
    <source>
        <dbReference type="ARBA" id="ARBA00023136"/>
    </source>
</evidence>
<dbReference type="PATRIC" id="fig|445709.3.peg.314"/>
<accession>A0A0G3EM63</accession>
<feature type="transmembrane region" description="Helical" evidence="4">
    <location>
        <begin position="162"/>
        <end position="182"/>
    </location>
</feature>
<dbReference type="AlphaFoldDB" id="A0A0G3EM63"/>
<keyword evidence="2 4" id="KW-1133">Transmembrane helix</keyword>
<organism evidence="5 6">
    <name type="scientific">Pandoraea thiooxydans</name>
    <dbReference type="NCBI Taxonomy" id="445709"/>
    <lineage>
        <taxon>Bacteria</taxon>
        <taxon>Pseudomonadati</taxon>
        <taxon>Pseudomonadota</taxon>
        <taxon>Betaproteobacteria</taxon>
        <taxon>Burkholderiales</taxon>
        <taxon>Burkholderiaceae</taxon>
        <taxon>Pandoraea</taxon>
    </lineage>
</organism>
<keyword evidence="6" id="KW-1185">Reference proteome</keyword>
<dbReference type="SUPFAM" id="SSF103473">
    <property type="entry name" value="MFS general substrate transporter"/>
    <property type="match status" value="1"/>
</dbReference>
<feature type="transmembrane region" description="Helical" evidence="4">
    <location>
        <begin position="338"/>
        <end position="358"/>
    </location>
</feature>
<feature type="transmembrane region" description="Helical" evidence="4">
    <location>
        <begin position="7"/>
        <end position="30"/>
    </location>
</feature>
<keyword evidence="1 4" id="KW-0812">Transmembrane</keyword>
<evidence type="ECO:0000313" key="6">
    <source>
        <dbReference type="Proteomes" id="UP000036700"/>
    </source>
</evidence>
<name>A0A0G3EM63_9BURK</name>
<feature type="transmembrane region" description="Helical" evidence="4">
    <location>
        <begin position="275"/>
        <end position="298"/>
    </location>
</feature>
<protein>
    <submittedName>
        <fullName evidence="5">Transporter</fullName>
    </submittedName>
</protein>
<dbReference type="InterPro" id="IPR036259">
    <property type="entry name" value="MFS_trans_sf"/>
</dbReference>
<evidence type="ECO:0000256" key="2">
    <source>
        <dbReference type="ARBA" id="ARBA00022989"/>
    </source>
</evidence>
<gene>
    <name evidence="5" type="ORF">ABW99_01425</name>
</gene>
<feature type="transmembrane region" description="Helical" evidence="4">
    <location>
        <begin position="73"/>
        <end position="90"/>
    </location>
</feature>
<dbReference type="PANTHER" id="PTHR11360">
    <property type="entry name" value="MONOCARBOXYLATE TRANSPORTER"/>
    <property type="match status" value="1"/>
</dbReference>
<feature type="transmembrane region" description="Helical" evidence="4">
    <location>
        <begin position="364"/>
        <end position="383"/>
    </location>
</feature>
<sequence length="402" mass="41866">MIARRTVVLLGLSQLICWGITYYLIGGFGASIVADLGWPPTLVYGGFSAALLVMGLVSPVTGRLIDRFGGRPVMAAGSLCSAIGCAGLALSHNVLIYYAAWLCLGLAMRLTLYDAAFAALARLGGPEARQPMAQITLLGGLSSTVFWPLGHRLALAFGWRGALLAYAGFALLTLPLHLAIPAGRYRASPGARHAAPPALAATGSQRLLAGGLYVVIVTLANFLNSGMSAHMIDILSGLGLGAGLAVWISTLRGIGQSSSRLCEVAFGKRLHPLQLNLLATAGLPLCFLAGVFSGHFLAAAIVFAFLYGASNGLVTITRGTLPLVLFDHRTYGSFVGQLLVPSFLLSAVSPLAYAFVIAHFGERAALDLSIVLASVIVLAAAILKWRFDPAATATPPSQGLSR</sequence>
<feature type="transmembrane region" description="Helical" evidence="4">
    <location>
        <begin position="203"/>
        <end position="222"/>
    </location>
</feature>
<dbReference type="OrthoDB" id="5966585at2"/>
<dbReference type="Gene3D" id="1.20.1250.20">
    <property type="entry name" value="MFS general substrate transporter like domains"/>
    <property type="match status" value="1"/>
</dbReference>
<proteinExistence type="predicted"/>
<dbReference type="InterPro" id="IPR011701">
    <property type="entry name" value="MFS"/>
</dbReference>